<dbReference type="GO" id="GO:0004800">
    <property type="term" value="F:thyroxine 5'-deiodinase activity"/>
    <property type="evidence" value="ECO:0007669"/>
    <property type="project" value="InterPro"/>
</dbReference>
<proteinExistence type="predicted"/>
<dbReference type="Proteomes" id="UP000234323">
    <property type="component" value="Unassembled WGS sequence"/>
</dbReference>
<sequence>MDVTDEMQNELVREFGYSDEAVQLLRRSPQLYPDDPEFRTIQVYVRKNIANIGIGIQVPDCPLVPLEPLIFTAIIGNTNTTSPPLVPLRSLCKSGRPLVLLSGLYTCPYQHISYISRMLDYIYIRYKSQVDFYMIQIREAHASDVWPIGNIVNVKEHRTLSDRLAAVRNWLKKHS</sequence>
<gene>
    <name evidence="1" type="ORF">RhiirA4_439516</name>
</gene>
<name>A0A2I1FW78_9GLOM</name>
<reference evidence="1 2" key="1">
    <citation type="submission" date="2015-10" db="EMBL/GenBank/DDBJ databases">
        <title>Genome analyses suggest a sexual origin of heterokaryosis in a supposedly ancient asexual fungus.</title>
        <authorList>
            <person name="Ropars J."/>
            <person name="Sedzielewska K."/>
            <person name="Noel J."/>
            <person name="Charron P."/>
            <person name="Farinelli L."/>
            <person name="Marton T."/>
            <person name="Kruger M."/>
            <person name="Pelin A."/>
            <person name="Brachmann A."/>
            <person name="Corradi N."/>
        </authorList>
    </citation>
    <scope>NUCLEOTIDE SEQUENCE [LARGE SCALE GENOMIC DNA]</scope>
    <source>
        <strain evidence="1 2">A4</strain>
    </source>
</reference>
<protein>
    <submittedName>
        <fullName evidence="1">Uncharacterized protein</fullName>
    </submittedName>
</protein>
<dbReference type="Pfam" id="PF00837">
    <property type="entry name" value="T4_deiodinase"/>
    <property type="match status" value="1"/>
</dbReference>
<dbReference type="AlphaFoldDB" id="A0A2I1FW78"/>
<evidence type="ECO:0000313" key="1">
    <source>
        <dbReference type="EMBL" id="PKY38632.1"/>
    </source>
</evidence>
<dbReference type="Gene3D" id="3.40.30.10">
    <property type="entry name" value="Glutaredoxin"/>
    <property type="match status" value="1"/>
</dbReference>
<dbReference type="PANTHER" id="PTHR11781">
    <property type="entry name" value="IODOTHYRONINE DEIODINASE"/>
    <property type="match status" value="1"/>
</dbReference>
<accession>A0A2I1FW78</accession>
<keyword evidence="2" id="KW-1185">Reference proteome</keyword>
<dbReference type="PANTHER" id="PTHR11781:SF22">
    <property type="entry name" value="TYPE I IODOTHYRONINE DEIODINASE"/>
    <property type="match status" value="1"/>
</dbReference>
<evidence type="ECO:0000313" key="2">
    <source>
        <dbReference type="Proteomes" id="UP000234323"/>
    </source>
</evidence>
<comment type="caution">
    <text evidence="1">The sequence shown here is derived from an EMBL/GenBank/DDBJ whole genome shotgun (WGS) entry which is preliminary data.</text>
</comment>
<organism evidence="1 2">
    <name type="scientific">Rhizophagus irregularis</name>
    <dbReference type="NCBI Taxonomy" id="588596"/>
    <lineage>
        <taxon>Eukaryota</taxon>
        <taxon>Fungi</taxon>
        <taxon>Fungi incertae sedis</taxon>
        <taxon>Mucoromycota</taxon>
        <taxon>Glomeromycotina</taxon>
        <taxon>Glomeromycetes</taxon>
        <taxon>Glomerales</taxon>
        <taxon>Glomeraceae</taxon>
        <taxon>Rhizophagus</taxon>
    </lineage>
</organism>
<dbReference type="InterPro" id="IPR000643">
    <property type="entry name" value="Iodothyronine_deiodinase"/>
</dbReference>
<dbReference type="EMBL" id="LLXI01000034">
    <property type="protein sequence ID" value="PKY38632.1"/>
    <property type="molecule type" value="Genomic_DNA"/>
</dbReference>